<evidence type="ECO:0000313" key="4">
    <source>
        <dbReference type="Proteomes" id="UP000006039"/>
    </source>
</evidence>
<reference evidence="2" key="3">
    <citation type="submission" date="2010-09" db="EMBL/GenBank/DDBJ databases">
        <title>Annotation of Gaeumannomyces graminis var. tritici R3-111a-1.</title>
        <authorList>
            <consortium name="The Broad Institute Genome Sequencing Platform"/>
            <person name="Ma L.-J."/>
            <person name="Dead R."/>
            <person name="Young S.K."/>
            <person name="Zeng Q."/>
            <person name="Gargeya S."/>
            <person name="Fitzgerald M."/>
            <person name="Haas B."/>
            <person name="Abouelleil A."/>
            <person name="Alvarado L."/>
            <person name="Arachchi H.M."/>
            <person name="Berlin A."/>
            <person name="Brown A."/>
            <person name="Chapman S.B."/>
            <person name="Chen Z."/>
            <person name="Dunbar C."/>
            <person name="Freedman E."/>
            <person name="Gearin G."/>
            <person name="Gellesch M."/>
            <person name="Goldberg J."/>
            <person name="Griggs A."/>
            <person name="Gujja S."/>
            <person name="Heiman D."/>
            <person name="Howarth C."/>
            <person name="Larson L."/>
            <person name="Lui A."/>
            <person name="MacDonald P.J.P."/>
            <person name="Mehta T."/>
            <person name="Montmayeur A."/>
            <person name="Murphy C."/>
            <person name="Neiman D."/>
            <person name="Pearson M."/>
            <person name="Priest M."/>
            <person name="Roberts A."/>
            <person name="Saif S."/>
            <person name="Shea T."/>
            <person name="Shenoy N."/>
            <person name="Sisk P."/>
            <person name="Stolte C."/>
            <person name="Sykes S."/>
            <person name="Yandava C."/>
            <person name="Wortman J."/>
            <person name="Nusbaum C."/>
            <person name="Birren B."/>
        </authorList>
    </citation>
    <scope>NUCLEOTIDE SEQUENCE</scope>
    <source>
        <strain evidence="2">R3-111a-1</strain>
    </source>
</reference>
<feature type="compositionally biased region" description="Basic and acidic residues" evidence="1">
    <location>
        <begin position="104"/>
        <end position="119"/>
    </location>
</feature>
<evidence type="ECO:0000313" key="2">
    <source>
        <dbReference type="EMBL" id="EJT74311.1"/>
    </source>
</evidence>
<reference evidence="3" key="5">
    <citation type="submission" date="2018-04" db="UniProtKB">
        <authorList>
            <consortium name="EnsemblFungi"/>
        </authorList>
    </citation>
    <scope>IDENTIFICATION</scope>
    <source>
        <strain evidence="3">R3-111a-1</strain>
    </source>
</reference>
<evidence type="ECO:0000256" key="1">
    <source>
        <dbReference type="SAM" id="MobiDB-lite"/>
    </source>
</evidence>
<dbReference type="GeneID" id="20348610"/>
<dbReference type="VEuPathDB" id="FungiDB:GGTG_08152"/>
<name>J3P3R7_GAET3</name>
<feature type="compositionally biased region" description="Low complexity" evidence="1">
    <location>
        <begin position="89"/>
        <end position="100"/>
    </location>
</feature>
<accession>J3P3R7</accession>
<reference evidence="3" key="4">
    <citation type="journal article" date="2015" name="G3 (Bethesda)">
        <title>Genome sequences of three phytopathogenic species of the Magnaporthaceae family of fungi.</title>
        <authorList>
            <person name="Okagaki L.H."/>
            <person name="Nunes C.C."/>
            <person name="Sailsbery J."/>
            <person name="Clay B."/>
            <person name="Brown D."/>
            <person name="John T."/>
            <person name="Oh Y."/>
            <person name="Young N."/>
            <person name="Fitzgerald M."/>
            <person name="Haas B.J."/>
            <person name="Zeng Q."/>
            <person name="Young S."/>
            <person name="Adiconis X."/>
            <person name="Fan L."/>
            <person name="Levin J.Z."/>
            <person name="Mitchell T.K."/>
            <person name="Okubara P.A."/>
            <person name="Farman M.L."/>
            <person name="Kohn L.M."/>
            <person name="Birren B."/>
            <person name="Ma L.-J."/>
            <person name="Dean R.A."/>
        </authorList>
    </citation>
    <scope>NUCLEOTIDE SEQUENCE</scope>
    <source>
        <strain evidence="3">R3-111a-1</strain>
    </source>
</reference>
<dbReference type="EnsemblFungi" id="EJT74311">
    <property type="protein sequence ID" value="EJT74311"/>
    <property type="gene ID" value="GGTG_08152"/>
</dbReference>
<dbReference type="RefSeq" id="XP_009224255.1">
    <property type="nucleotide sequence ID" value="XM_009225991.1"/>
</dbReference>
<dbReference type="AlphaFoldDB" id="J3P3R7"/>
<organism evidence="2">
    <name type="scientific">Gaeumannomyces tritici (strain R3-111a-1)</name>
    <name type="common">Wheat and barley take-all root rot fungus</name>
    <name type="synonym">Gaeumannomyces graminis var. tritici</name>
    <dbReference type="NCBI Taxonomy" id="644352"/>
    <lineage>
        <taxon>Eukaryota</taxon>
        <taxon>Fungi</taxon>
        <taxon>Dikarya</taxon>
        <taxon>Ascomycota</taxon>
        <taxon>Pezizomycotina</taxon>
        <taxon>Sordariomycetes</taxon>
        <taxon>Sordariomycetidae</taxon>
        <taxon>Magnaporthales</taxon>
        <taxon>Magnaporthaceae</taxon>
        <taxon>Gaeumannomyces</taxon>
    </lineage>
</organism>
<reference evidence="4" key="1">
    <citation type="submission" date="2010-07" db="EMBL/GenBank/DDBJ databases">
        <title>The genome sequence of Gaeumannomyces graminis var. tritici strain R3-111a-1.</title>
        <authorList>
            <consortium name="The Broad Institute Genome Sequencing Platform"/>
            <person name="Ma L.-J."/>
            <person name="Dead R."/>
            <person name="Young S."/>
            <person name="Zeng Q."/>
            <person name="Koehrsen M."/>
            <person name="Alvarado L."/>
            <person name="Berlin A."/>
            <person name="Chapman S.B."/>
            <person name="Chen Z."/>
            <person name="Freedman E."/>
            <person name="Gellesch M."/>
            <person name="Goldberg J."/>
            <person name="Griggs A."/>
            <person name="Gujja S."/>
            <person name="Heilman E.R."/>
            <person name="Heiman D."/>
            <person name="Hepburn T."/>
            <person name="Howarth C."/>
            <person name="Jen D."/>
            <person name="Larson L."/>
            <person name="Mehta T."/>
            <person name="Neiman D."/>
            <person name="Pearson M."/>
            <person name="Roberts A."/>
            <person name="Saif S."/>
            <person name="Shea T."/>
            <person name="Shenoy N."/>
            <person name="Sisk P."/>
            <person name="Stolte C."/>
            <person name="Sykes S."/>
            <person name="Walk T."/>
            <person name="White J."/>
            <person name="Yandava C."/>
            <person name="Haas B."/>
            <person name="Nusbaum C."/>
            <person name="Birren B."/>
        </authorList>
    </citation>
    <scope>NUCLEOTIDE SEQUENCE [LARGE SCALE GENOMIC DNA]</scope>
    <source>
        <strain evidence="4">R3-111a-1</strain>
    </source>
</reference>
<gene>
    <name evidence="3" type="primary">20348610</name>
    <name evidence="2" type="ORF">GGTG_08152</name>
</gene>
<protein>
    <submittedName>
        <fullName evidence="2 3">Uncharacterized protein</fullName>
    </submittedName>
</protein>
<evidence type="ECO:0000313" key="3">
    <source>
        <dbReference type="EnsemblFungi" id="EJT74311"/>
    </source>
</evidence>
<reference evidence="2" key="2">
    <citation type="submission" date="2010-07" db="EMBL/GenBank/DDBJ databases">
        <authorList>
            <consortium name="The Broad Institute Genome Sequencing Platform"/>
            <consortium name="Broad Institute Genome Sequencing Center for Infectious Disease"/>
            <person name="Ma L.-J."/>
            <person name="Dead R."/>
            <person name="Young S."/>
            <person name="Zeng Q."/>
            <person name="Koehrsen M."/>
            <person name="Alvarado L."/>
            <person name="Berlin A."/>
            <person name="Chapman S.B."/>
            <person name="Chen Z."/>
            <person name="Freedman E."/>
            <person name="Gellesch M."/>
            <person name="Goldberg J."/>
            <person name="Griggs A."/>
            <person name="Gujja S."/>
            <person name="Heilman E.R."/>
            <person name="Heiman D."/>
            <person name="Hepburn T."/>
            <person name="Howarth C."/>
            <person name="Jen D."/>
            <person name="Larson L."/>
            <person name="Mehta T."/>
            <person name="Neiman D."/>
            <person name="Pearson M."/>
            <person name="Roberts A."/>
            <person name="Saif S."/>
            <person name="Shea T."/>
            <person name="Shenoy N."/>
            <person name="Sisk P."/>
            <person name="Stolte C."/>
            <person name="Sykes S."/>
            <person name="Walk T."/>
            <person name="White J."/>
            <person name="Yandava C."/>
            <person name="Haas B."/>
            <person name="Nusbaum C."/>
            <person name="Birren B."/>
        </authorList>
    </citation>
    <scope>NUCLEOTIDE SEQUENCE</scope>
    <source>
        <strain evidence="2">R3-111a-1</strain>
    </source>
</reference>
<keyword evidence="4" id="KW-1185">Reference proteome</keyword>
<dbReference type="HOGENOM" id="CLU_2061632_0_0_1"/>
<sequence length="119" mass="12988">MQPTNKHGRHMQCTRRAAGGPPRQTEDLEQQPSGAFPMLHNLFAAPAQAAPGLGGRSAAQAEGVNGDCNDDTSRNPGGARPRWGPNSKQQQQQQQQQQHQYTVEARKRGNKGSEHRPTD</sequence>
<dbReference type="EMBL" id="GL385398">
    <property type="protein sequence ID" value="EJT74311.1"/>
    <property type="molecule type" value="Genomic_DNA"/>
</dbReference>
<dbReference type="Proteomes" id="UP000006039">
    <property type="component" value="Unassembled WGS sequence"/>
</dbReference>
<proteinExistence type="predicted"/>
<feature type="compositionally biased region" description="Basic residues" evidence="1">
    <location>
        <begin position="1"/>
        <end position="13"/>
    </location>
</feature>
<feature type="region of interest" description="Disordered" evidence="1">
    <location>
        <begin position="1"/>
        <end position="119"/>
    </location>
</feature>